<gene>
    <name evidence="4" type="ORF">HGG76_26790</name>
</gene>
<dbReference type="AlphaFoldDB" id="A0A7X6FSJ4"/>
<protein>
    <submittedName>
        <fullName evidence="4">Autotransporter outer membrane beta-barrel domain-containing protein</fullName>
    </submittedName>
</protein>
<comment type="caution">
    <text evidence="4">The sequence shown here is derived from an EMBL/GenBank/DDBJ whole genome shotgun (WGS) entry which is preliminary data.</text>
</comment>
<feature type="domain" description="Autotransporter" evidence="3">
    <location>
        <begin position="439"/>
        <end position="557"/>
    </location>
</feature>
<dbReference type="InterPro" id="IPR006315">
    <property type="entry name" value="OM_autotransptr_brl_dom"/>
</dbReference>
<name>A0A7X6FSJ4_9HYPH</name>
<dbReference type="EMBL" id="JAAXZB010000005">
    <property type="protein sequence ID" value="NKW11212.1"/>
    <property type="molecule type" value="Genomic_DNA"/>
</dbReference>
<evidence type="ECO:0000313" key="4">
    <source>
        <dbReference type="EMBL" id="NKW11212.1"/>
    </source>
</evidence>
<dbReference type="Pfam" id="PF12951">
    <property type="entry name" value="PATR"/>
    <property type="match status" value="1"/>
</dbReference>
<dbReference type="GO" id="GO:0019867">
    <property type="term" value="C:outer membrane"/>
    <property type="evidence" value="ECO:0007669"/>
    <property type="project" value="InterPro"/>
</dbReference>
<reference evidence="4 5" key="1">
    <citation type="submission" date="2020-04" db="EMBL/GenBank/DDBJ databases">
        <title>Whole genome sequencing of clinical and environmental type strains of Ochrobactrum.</title>
        <authorList>
            <person name="Dharne M."/>
        </authorList>
    </citation>
    <scope>NUCLEOTIDE SEQUENCE [LARGE SCALE GENOMIC DNA]</scope>
    <source>
        <strain evidence="4 5">DSM 13340</strain>
    </source>
</reference>
<sequence>MAGAVLELGNGGTEGSVAGSITNHGAVVFNRSDDVLYNGEITGNGLFAHVGSGKLILATTNSSRGDVLIGPNSTLQLGNGGTTGLIGGTNFTGTITNLGTLIYDRSNAVSWNGIYAGNGDIIKDGSNTLTLTGDSSGYAGSTTVKSGKLIVGNNLGNGKLGGNVTVFDGATLGGYGTLGSGAGSLVSIQSGGILSPGNSIGTLTINGDLTLQPGSYLMTELAGDGSADLVNVTGRANIGGSHLVITALDPETSYQAGQNYNILSAANLVNGQFADVTSNSAFLTFTLDPDQSSNAFNVALKPIASEPEPNNPDPGGNPGQGENPKPTPLFTTVAETKNEFATAQALDSLSQTGSSLALYNRLLMLSADEARAAFNNLSGEAYASAKGALINQSQFINSAITNRLQQANGSTPTAPVATMNYASEAKKSEAFETVTAQADTGNLYTGWGYVYGAWSEQDSTSNTSRMKSSVGGFVTGIDGLVYENWRLGLLAGYSHTSFDVDSSASSGSSDNYTIGAYTGTEWQMSDGNALAFSSGLAYTWHQLDMNRSVAFPFSMIA</sequence>
<dbReference type="InterPro" id="IPR011050">
    <property type="entry name" value="Pectin_lyase_fold/virulence"/>
</dbReference>
<accession>A0A7X6FSJ4</accession>
<dbReference type="Pfam" id="PF03797">
    <property type="entry name" value="Autotransporter"/>
    <property type="match status" value="1"/>
</dbReference>
<dbReference type="Gene3D" id="2.40.128.130">
    <property type="entry name" value="Autotransporter beta-domain"/>
    <property type="match status" value="1"/>
</dbReference>
<keyword evidence="1" id="KW-0732">Signal</keyword>
<dbReference type="NCBIfam" id="TIGR02601">
    <property type="entry name" value="autotrns_rpt"/>
    <property type="match status" value="1"/>
</dbReference>
<evidence type="ECO:0000256" key="2">
    <source>
        <dbReference type="SAM" id="MobiDB-lite"/>
    </source>
</evidence>
<dbReference type="InterPro" id="IPR012332">
    <property type="entry name" value="Autotransporter_pectin_lyase_C"/>
</dbReference>
<dbReference type="NCBIfam" id="TIGR01414">
    <property type="entry name" value="autotrans_barl"/>
    <property type="match status" value="1"/>
</dbReference>
<dbReference type="Proteomes" id="UP000558475">
    <property type="component" value="Unassembled WGS sequence"/>
</dbReference>
<dbReference type="SUPFAM" id="SSF103515">
    <property type="entry name" value="Autotransporter"/>
    <property type="match status" value="1"/>
</dbReference>
<dbReference type="SUPFAM" id="SSF51126">
    <property type="entry name" value="Pectin lyase-like"/>
    <property type="match status" value="1"/>
</dbReference>
<feature type="region of interest" description="Disordered" evidence="2">
    <location>
        <begin position="303"/>
        <end position="330"/>
    </location>
</feature>
<organism evidence="4 5">
    <name type="scientific">Brucella tritici</name>
    <dbReference type="NCBI Taxonomy" id="94626"/>
    <lineage>
        <taxon>Bacteria</taxon>
        <taxon>Pseudomonadati</taxon>
        <taxon>Pseudomonadota</taxon>
        <taxon>Alphaproteobacteria</taxon>
        <taxon>Hyphomicrobiales</taxon>
        <taxon>Brucellaceae</taxon>
        <taxon>Brucella/Ochrobactrum group</taxon>
        <taxon>Brucella</taxon>
    </lineage>
</organism>
<dbReference type="InterPro" id="IPR036709">
    <property type="entry name" value="Autotransporte_beta_dom_sf"/>
</dbReference>
<evidence type="ECO:0000313" key="5">
    <source>
        <dbReference type="Proteomes" id="UP000558475"/>
    </source>
</evidence>
<dbReference type="InterPro" id="IPR013425">
    <property type="entry name" value="Autotrns_rpt"/>
</dbReference>
<proteinExistence type="predicted"/>
<dbReference type="InterPro" id="IPR005546">
    <property type="entry name" value="Autotransporte_beta"/>
</dbReference>
<evidence type="ECO:0000259" key="3">
    <source>
        <dbReference type="PROSITE" id="PS51208"/>
    </source>
</evidence>
<dbReference type="Gene3D" id="2.160.20.20">
    <property type="match status" value="1"/>
</dbReference>
<dbReference type="PROSITE" id="PS51208">
    <property type="entry name" value="AUTOTRANSPORTER"/>
    <property type="match status" value="1"/>
</dbReference>
<evidence type="ECO:0000256" key="1">
    <source>
        <dbReference type="ARBA" id="ARBA00022729"/>
    </source>
</evidence>